<reference evidence="2 3" key="1">
    <citation type="journal article" date="2016" name="Nat. Commun.">
        <title>Thousands of microbial genomes shed light on interconnected biogeochemical processes in an aquifer system.</title>
        <authorList>
            <person name="Anantharaman K."/>
            <person name="Brown C.T."/>
            <person name="Hug L.A."/>
            <person name="Sharon I."/>
            <person name="Castelle C.J."/>
            <person name="Probst A.J."/>
            <person name="Thomas B.C."/>
            <person name="Singh A."/>
            <person name="Wilkins M.J."/>
            <person name="Karaoz U."/>
            <person name="Brodie E.L."/>
            <person name="Williams K.H."/>
            <person name="Hubbard S.S."/>
            <person name="Banfield J.F."/>
        </authorList>
    </citation>
    <scope>NUCLEOTIDE SEQUENCE [LARGE SCALE GENOMIC DNA]</scope>
</reference>
<organism evidence="2 3">
    <name type="scientific">Candidatus Magasanikbacteria bacterium RIFOXYD1_FULL_40_23</name>
    <dbReference type="NCBI Taxonomy" id="1798705"/>
    <lineage>
        <taxon>Bacteria</taxon>
        <taxon>Candidatus Magasanikiibacteriota</taxon>
    </lineage>
</organism>
<evidence type="ECO:0000256" key="1">
    <source>
        <dbReference type="SAM" id="MobiDB-lite"/>
    </source>
</evidence>
<dbReference type="SUPFAM" id="SSF52980">
    <property type="entry name" value="Restriction endonuclease-like"/>
    <property type="match status" value="1"/>
</dbReference>
<dbReference type="AlphaFoldDB" id="A0A1F6P7D4"/>
<feature type="region of interest" description="Disordered" evidence="1">
    <location>
        <begin position="49"/>
        <end position="68"/>
    </location>
</feature>
<dbReference type="InterPro" id="IPR011335">
    <property type="entry name" value="Restrct_endonuc-II-like"/>
</dbReference>
<gene>
    <name evidence="2" type="ORF">A2563_00600</name>
</gene>
<name>A0A1F6P7D4_9BACT</name>
<evidence type="ECO:0000313" key="2">
    <source>
        <dbReference type="EMBL" id="OGH92075.1"/>
    </source>
</evidence>
<accession>A0A1F6P7D4</accession>
<proteinExistence type="predicted"/>
<comment type="caution">
    <text evidence="2">The sequence shown here is derived from an EMBL/GenBank/DDBJ whole genome shotgun (WGS) entry which is preliminary data.</text>
</comment>
<dbReference type="STRING" id="1798705.A2563_00600"/>
<protein>
    <recommendedName>
        <fullName evidence="4">Restriction endonuclease type IV Mrr domain-containing protein</fullName>
    </recommendedName>
</protein>
<evidence type="ECO:0008006" key="4">
    <source>
        <dbReference type="Google" id="ProtNLM"/>
    </source>
</evidence>
<dbReference type="Proteomes" id="UP000176634">
    <property type="component" value="Unassembled WGS sequence"/>
</dbReference>
<evidence type="ECO:0000313" key="3">
    <source>
        <dbReference type="Proteomes" id="UP000176634"/>
    </source>
</evidence>
<feature type="compositionally biased region" description="Basic and acidic residues" evidence="1">
    <location>
        <begin position="49"/>
        <end position="59"/>
    </location>
</feature>
<dbReference type="EMBL" id="MFRA01000008">
    <property type="protein sequence ID" value="OGH92075.1"/>
    <property type="molecule type" value="Genomic_DNA"/>
</dbReference>
<sequence>MLTENHIINILADYLEKDGYKIIQKLTTQEKGVDIRAEKNGVTLYVEAKGETSSKESSNRHGKPFTKNQVGTHVSVALLTSLKVLSKDDKNSKKVAMAFPDNKNHREIIELIAPALRRTGIVTYLVKENSVIEI</sequence>